<dbReference type="EMBL" id="JADHEI010000040">
    <property type="protein sequence ID" value="MBF2735545.1"/>
    <property type="molecule type" value="Genomic_DNA"/>
</dbReference>
<gene>
    <name evidence="2" type="ORF">ISN26_05655</name>
</gene>
<reference evidence="2" key="1">
    <citation type="submission" date="2020-10" db="EMBL/GenBank/DDBJ databases">
        <title>An improved Amphimedon queenslandica hologenome assembly reveals how three proteobacterial symbionts can extend the metabolic phenotypic of their marine sponge host.</title>
        <authorList>
            <person name="Degnan B."/>
            <person name="Degnan S."/>
            <person name="Xiang X."/>
        </authorList>
    </citation>
    <scope>NUCLEOTIDE SEQUENCE</scope>
    <source>
        <strain evidence="2">AqS2</strain>
    </source>
</reference>
<dbReference type="Gene3D" id="3.40.50.720">
    <property type="entry name" value="NAD(P)-binding Rossmann-like Domain"/>
    <property type="match status" value="1"/>
</dbReference>
<proteinExistence type="inferred from homology"/>
<comment type="caution">
    <text evidence="2">The sequence shown here is derived from an EMBL/GenBank/DDBJ whole genome shotgun (WGS) entry which is preliminary data.</text>
</comment>
<dbReference type="SUPFAM" id="SSF51735">
    <property type="entry name" value="NAD(P)-binding Rossmann-fold domains"/>
    <property type="match status" value="1"/>
</dbReference>
<comment type="similarity">
    <text evidence="1">Belongs to the short-chain dehydrogenases/reductases (SDR) family.</text>
</comment>
<dbReference type="PRINTS" id="PR00080">
    <property type="entry name" value="SDRFAMILY"/>
</dbReference>
<evidence type="ECO:0000313" key="2">
    <source>
        <dbReference type="EMBL" id="MBF2735545.1"/>
    </source>
</evidence>
<dbReference type="InterPro" id="IPR020904">
    <property type="entry name" value="Sc_DH/Rdtase_CS"/>
</dbReference>
<evidence type="ECO:0000256" key="1">
    <source>
        <dbReference type="ARBA" id="ARBA00006484"/>
    </source>
</evidence>
<dbReference type="FunFam" id="3.40.50.720:FF:000084">
    <property type="entry name" value="Short-chain dehydrogenase reductase"/>
    <property type="match status" value="1"/>
</dbReference>
<organism evidence="2 3">
    <name type="scientific">Candidatus Amphirhobacter heronislandensis</name>
    <dbReference type="NCBI Taxonomy" id="1732024"/>
    <lineage>
        <taxon>Bacteria</taxon>
        <taxon>Pseudomonadati</taxon>
        <taxon>Pseudomonadota</taxon>
        <taxon>Gammaproteobacteria</taxon>
        <taxon>Candidatus Tethybacterales</taxon>
        <taxon>Candidatus Tethybacteraceae</taxon>
        <taxon>Candidatus Amphirhobacter</taxon>
    </lineage>
</organism>
<dbReference type="PANTHER" id="PTHR42879:SF2">
    <property type="entry name" value="3-OXOACYL-[ACYL-CARRIER-PROTEIN] REDUCTASE FABG"/>
    <property type="match status" value="1"/>
</dbReference>
<dbReference type="GO" id="GO:0032787">
    <property type="term" value="P:monocarboxylic acid metabolic process"/>
    <property type="evidence" value="ECO:0007669"/>
    <property type="project" value="UniProtKB-ARBA"/>
</dbReference>
<dbReference type="PANTHER" id="PTHR42879">
    <property type="entry name" value="3-OXOACYL-(ACYL-CARRIER-PROTEIN) REDUCTASE"/>
    <property type="match status" value="1"/>
</dbReference>
<dbReference type="Proteomes" id="UP000604381">
    <property type="component" value="Unassembled WGS sequence"/>
</dbReference>
<sequence length="253" mass="26724">MKEHEVLSLATPGHVAVVTGGAQGIGLAVARQLRSQGARVAIWDVDAKRMEEAAAELGGDAIAIKADVARFEDVERAAAATLEQAGRIHILINNAGISGLNELTVDYPLEEWHRIIDIDLHGVFYCCKAVIPHMDAANYGRVVSIASIAGKEGNPQAAAYSAAKAGVIALTKSLGKEYASRDIAVNCVTPCAARTAIFAQMTEEHQRMMLEKIPRGRYVNPAEIASLVGWLASPANSCATGAAFDISGGRATY</sequence>
<dbReference type="PROSITE" id="PS00061">
    <property type="entry name" value="ADH_SHORT"/>
    <property type="match status" value="1"/>
</dbReference>
<dbReference type="NCBIfam" id="NF009466">
    <property type="entry name" value="PRK12826.1-2"/>
    <property type="match status" value="1"/>
</dbReference>
<accession>A0A930UCT4</accession>
<name>A0A930UCT4_9GAMM</name>
<dbReference type="InterPro" id="IPR002347">
    <property type="entry name" value="SDR_fam"/>
</dbReference>
<protein>
    <submittedName>
        <fullName evidence="2">SDR family oxidoreductase</fullName>
    </submittedName>
</protein>
<dbReference type="InterPro" id="IPR050259">
    <property type="entry name" value="SDR"/>
</dbReference>
<dbReference type="AlphaFoldDB" id="A0A930UCT4"/>
<dbReference type="Pfam" id="PF13561">
    <property type="entry name" value="adh_short_C2"/>
    <property type="match status" value="1"/>
</dbReference>
<dbReference type="PRINTS" id="PR00081">
    <property type="entry name" value="GDHRDH"/>
</dbReference>
<dbReference type="InterPro" id="IPR036291">
    <property type="entry name" value="NAD(P)-bd_dom_sf"/>
</dbReference>
<evidence type="ECO:0000313" key="3">
    <source>
        <dbReference type="Proteomes" id="UP000604381"/>
    </source>
</evidence>
<keyword evidence="3" id="KW-1185">Reference proteome</keyword>
<dbReference type="NCBIfam" id="NF005559">
    <property type="entry name" value="PRK07231.1"/>
    <property type="match status" value="1"/>
</dbReference>